<protein>
    <submittedName>
        <fullName evidence="2">Mucin-20 isoform X1</fullName>
    </submittedName>
</protein>
<evidence type="ECO:0000313" key="1">
    <source>
        <dbReference type="Proteomes" id="UP001732720"/>
    </source>
</evidence>
<keyword evidence="1" id="KW-1185">Reference proteome</keyword>
<proteinExistence type="predicted"/>
<organism evidence="1 2">
    <name type="scientific">Castor canadensis</name>
    <name type="common">American beaver</name>
    <dbReference type="NCBI Taxonomy" id="51338"/>
    <lineage>
        <taxon>Eukaryota</taxon>
        <taxon>Metazoa</taxon>
        <taxon>Chordata</taxon>
        <taxon>Craniata</taxon>
        <taxon>Vertebrata</taxon>
        <taxon>Euteleostomi</taxon>
        <taxon>Mammalia</taxon>
        <taxon>Eutheria</taxon>
        <taxon>Euarchontoglires</taxon>
        <taxon>Glires</taxon>
        <taxon>Rodentia</taxon>
        <taxon>Castorimorpha</taxon>
        <taxon>Castoridae</taxon>
        <taxon>Castor</taxon>
    </lineage>
</organism>
<dbReference type="Proteomes" id="UP001732720">
    <property type="component" value="Chromosome 5"/>
</dbReference>
<reference evidence="2" key="1">
    <citation type="submission" date="2025-08" db="UniProtKB">
        <authorList>
            <consortium name="RefSeq"/>
        </authorList>
    </citation>
    <scope>IDENTIFICATION</scope>
</reference>
<name>A0AC58MJG9_CASCN</name>
<accession>A0AC58MJG9</accession>
<dbReference type="RefSeq" id="XP_073929489.1">
    <property type="nucleotide sequence ID" value="XM_074073388.1"/>
</dbReference>
<gene>
    <name evidence="2" type="primary">Muc20</name>
</gene>
<sequence>MGSVWGLALLLFFCWEAGVSGSSTGPSTSGPVLLVTANNTEVPVMTQRVRTRSEGTSQTTDLAKSSGLSHISMQAPTPSTEIISKTLIPESITSEAEPQETLAMVPAAETGETPIISPAAENKGTLTTSPAPQTRETPTTSPSAETTSLTKIINSNFMGDIINPMDTHDTRGSPKGSGTSTVGTSIGSDPTEVTFDTLPTEDSSEEARRIVIDLLTLAHTFTETESLFSDSSYPSKSSVPVLSTSQALSPAVPIPPKILMTYHTTHIEISNYSLTEIEIEAIITGTSDTDHSPTEVTALSTSETSALSPSREADSHISKTTAFADALSIASAKEPAIPATTFEDTLSTSDTTERKTTATKASTLSESLVTVSRNPLEETLALSVEIPSHAEMSSVLTGSTEAGSAVGKVTSLAGPSASTSSPSEVAPIKNFTYSETFDTDSTTIGSFPISRRLPPSVHLTSANSSRDRNITLAKATTSPRTPMKPPTSTPTTAWVKQTTGVSVGPSTSRPFPLVTTSNTEVPAMTQGIRTRSEGTFQTTDLAESSVLSHASMQTLIYSTETVSKTLIPSGTPSEAEILETTTMAPTAETGGTLTKSPMSETLENMTIFPGRETLGTLSTSAAETGGFLTTSPEPETHGTPTTSTAVAARGTPTTSLATEIRDFLSTSLTSEDEGTQTIFSASETEGTPTSFPASGTLGTLTTSSTAETTSLSKIITSNLTIDIITRGSPTGHGTSTVRTGTGSNSTEVMFDTLPTRVSTEETKKIMVDQLTQAHTSKEAESLSSESSSSSNSLAPALTTSQALSPDIWIPVKTLVAYSTAHIEPTNYSTEIETASPTFRTSDTDQRSTEGVTALSTSETSALPPSTEAKSHIPKATAFADASESASPATTLEATLPTSCTTERKTTATKASTHSGALGTVTSNPFKETSDPSVETSSHAEVSGSTEAGSAVGKVTSLAGPSASTSSPSEVAPIENFTYSVTFDTDSTTIGSFPISRRLPPSVHPTLANSSRDRNITSAKATTSPRTPMKPPTSMPTTASVKQTTGVSASGDGGFLLVRLSVASPEDLTEPRLAERLMKQLRYELRIHVPLVQVSLLRVKRV</sequence>
<evidence type="ECO:0000313" key="2">
    <source>
        <dbReference type="RefSeq" id="XP_073929489.1"/>
    </source>
</evidence>